<reference evidence="2" key="1">
    <citation type="submission" date="2021-01" db="EMBL/GenBank/DDBJ databases">
        <authorList>
            <person name="Corre E."/>
            <person name="Pelletier E."/>
            <person name="Niang G."/>
            <person name="Scheremetjew M."/>
            <person name="Finn R."/>
            <person name="Kale V."/>
            <person name="Holt S."/>
            <person name="Cochrane G."/>
            <person name="Meng A."/>
            <person name="Brown T."/>
            <person name="Cohen L."/>
        </authorList>
    </citation>
    <scope>NUCLEOTIDE SEQUENCE</scope>
    <source>
        <strain evidence="2">GSO104</strain>
    </source>
</reference>
<organism evidence="2">
    <name type="scientific">Ditylum brightwellii</name>
    <dbReference type="NCBI Taxonomy" id="49249"/>
    <lineage>
        <taxon>Eukaryota</taxon>
        <taxon>Sar</taxon>
        <taxon>Stramenopiles</taxon>
        <taxon>Ochrophyta</taxon>
        <taxon>Bacillariophyta</taxon>
        <taxon>Mediophyceae</taxon>
        <taxon>Lithodesmiophycidae</taxon>
        <taxon>Lithodesmiales</taxon>
        <taxon>Lithodesmiaceae</taxon>
        <taxon>Ditylum</taxon>
    </lineage>
</organism>
<evidence type="ECO:0000313" key="2">
    <source>
        <dbReference type="EMBL" id="CAE4655494.1"/>
    </source>
</evidence>
<feature type="transmembrane region" description="Helical" evidence="1">
    <location>
        <begin position="70"/>
        <end position="90"/>
    </location>
</feature>
<protein>
    <submittedName>
        <fullName evidence="2">Uncharacterized protein</fullName>
    </submittedName>
</protein>
<evidence type="ECO:0000256" key="1">
    <source>
        <dbReference type="SAM" id="Phobius"/>
    </source>
</evidence>
<gene>
    <name evidence="2" type="ORF">DBRI00130_LOCUS39130</name>
</gene>
<name>A0A7S4STS8_9STRA</name>
<accession>A0A7S4STS8</accession>
<keyword evidence="1" id="KW-1133">Transmembrane helix</keyword>
<dbReference type="AlphaFoldDB" id="A0A7S4STS8"/>
<keyword evidence="1" id="KW-0812">Transmembrane</keyword>
<proteinExistence type="predicted"/>
<dbReference type="EMBL" id="HBNS01053823">
    <property type="protein sequence ID" value="CAE4655494.1"/>
    <property type="molecule type" value="Transcribed_RNA"/>
</dbReference>
<sequence>MSDVQQQQEALQEEFQSLLENPAILQLIEFGIEGVKAYIDIDISILIVTQLLLDGCLESSQCQKNGRVQLYLLIVAVACFWYFLLGNFILPTLKFFSPKRYYLWIGDKKWANRDSSSGRRSIFHPLCAIYVNFIVSDVCFTLYEYAVSVGYIGDEPTEELGWKFYMKVVAGVLNMYLVLKMICKDRAIAEEMYGKYKEAGLI</sequence>
<keyword evidence="1" id="KW-0472">Membrane</keyword>